<dbReference type="SUPFAM" id="SSF51735">
    <property type="entry name" value="NAD(P)-binding Rossmann-fold domains"/>
    <property type="match status" value="1"/>
</dbReference>
<comment type="caution">
    <text evidence="3">The sequence shown here is derived from an EMBL/GenBank/DDBJ whole genome shotgun (WGS) entry which is preliminary data.</text>
</comment>
<dbReference type="AlphaFoldDB" id="A0A967ABR6"/>
<name>A0A967ABR6_9FLAO</name>
<dbReference type="GO" id="GO:0016491">
    <property type="term" value="F:oxidoreductase activity"/>
    <property type="evidence" value="ECO:0007669"/>
    <property type="project" value="UniProtKB-KW"/>
</dbReference>
<dbReference type="PANTHER" id="PTHR43477">
    <property type="entry name" value="DIHYDROANTICAPSIN 7-DEHYDROGENASE"/>
    <property type="match status" value="1"/>
</dbReference>
<dbReference type="Gene3D" id="3.40.50.720">
    <property type="entry name" value="NAD(P)-binding Rossmann-like Domain"/>
    <property type="match status" value="1"/>
</dbReference>
<dbReference type="InterPro" id="IPR036291">
    <property type="entry name" value="NAD(P)-bd_dom_sf"/>
</dbReference>
<keyword evidence="2" id="KW-0560">Oxidoreductase</keyword>
<accession>A0A967ABR6</accession>
<evidence type="ECO:0000256" key="1">
    <source>
        <dbReference type="ARBA" id="ARBA00006484"/>
    </source>
</evidence>
<dbReference type="EMBL" id="JAANAS010000035">
    <property type="protein sequence ID" value="NGZ89342.1"/>
    <property type="molecule type" value="Genomic_DNA"/>
</dbReference>
<dbReference type="InterPro" id="IPR051122">
    <property type="entry name" value="SDR_DHRS6-like"/>
</dbReference>
<evidence type="ECO:0000313" key="3">
    <source>
        <dbReference type="EMBL" id="NGZ89342.1"/>
    </source>
</evidence>
<keyword evidence="4" id="KW-1185">Reference proteome</keyword>
<evidence type="ECO:0000313" key="4">
    <source>
        <dbReference type="Proteomes" id="UP000643701"/>
    </source>
</evidence>
<dbReference type="RefSeq" id="WP_166399605.1">
    <property type="nucleotide sequence ID" value="NZ_JAANAS010000035.1"/>
</dbReference>
<dbReference type="PANTHER" id="PTHR43477:SF1">
    <property type="entry name" value="DIHYDROANTICAPSIN 7-DEHYDROGENASE"/>
    <property type="match status" value="1"/>
</dbReference>
<sequence>MEIKKDSVYSLVLGGSRGLGWASACKLASSGNSVIIIYRDSRSFSEEFQQKIQQKNDEGLDLMAFNFDALNEEKRDVFLDQLLEKNCQINLLLHSVSKGTLKPMQGKHKLSSTDFKITLQAMGYNLYEWVSALHVKKLFAKPAKVLAFTSIGSSRPLPNYAAVSAAKAVLEATSRSVALEFAQFGITSNCIEAGVCLTESLKQIPNIDQLIKEVQTKNPFQRLTTPQDVANVVYLLSLPESNWVNGTVIKVDGGESLN</sequence>
<dbReference type="Proteomes" id="UP000643701">
    <property type="component" value="Unassembled WGS sequence"/>
</dbReference>
<reference evidence="3" key="1">
    <citation type="submission" date="2020-03" db="EMBL/GenBank/DDBJ databases">
        <title>Psychroflexus Maritimus sp. nov., isolate from marine sediment.</title>
        <authorList>
            <person name="Zhong Y.-L."/>
        </authorList>
    </citation>
    <scope>NUCLEOTIDE SEQUENCE</scope>
    <source>
        <strain evidence="3">C1</strain>
    </source>
</reference>
<comment type="similarity">
    <text evidence="1">Belongs to the short-chain dehydrogenases/reductases (SDR) family.</text>
</comment>
<protein>
    <submittedName>
        <fullName evidence="3">SDR family oxidoreductase</fullName>
    </submittedName>
</protein>
<proteinExistence type="inferred from homology"/>
<dbReference type="PRINTS" id="PR00081">
    <property type="entry name" value="GDHRDH"/>
</dbReference>
<gene>
    <name evidence="3" type="ORF">G7034_03655</name>
</gene>
<evidence type="ECO:0000256" key="2">
    <source>
        <dbReference type="ARBA" id="ARBA00023002"/>
    </source>
</evidence>
<dbReference type="InterPro" id="IPR002347">
    <property type="entry name" value="SDR_fam"/>
</dbReference>
<organism evidence="3 4">
    <name type="scientific">Psychroflexus maritimus</name>
    <dbReference type="NCBI Taxonomy" id="2714865"/>
    <lineage>
        <taxon>Bacteria</taxon>
        <taxon>Pseudomonadati</taxon>
        <taxon>Bacteroidota</taxon>
        <taxon>Flavobacteriia</taxon>
        <taxon>Flavobacteriales</taxon>
        <taxon>Flavobacteriaceae</taxon>
        <taxon>Psychroflexus</taxon>
    </lineage>
</organism>
<dbReference type="Pfam" id="PF13561">
    <property type="entry name" value="adh_short_C2"/>
    <property type="match status" value="1"/>
</dbReference>